<keyword evidence="3" id="KW-1185">Reference proteome</keyword>
<dbReference type="PANTHER" id="PTHR21301:SF12">
    <property type="match status" value="1"/>
</dbReference>
<reference evidence="2" key="1">
    <citation type="submission" date="2023-07" db="EMBL/GenBank/DDBJ databases">
        <authorList>
            <person name="Stuckert A."/>
        </authorList>
    </citation>
    <scope>NUCLEOTIDE SEQUENCE</scope>
</reference>
<dbReference type="PROSITE" id="PS50878">
    <property type="entry name" value="RT_POL"/>
    <property type="match status" value="1"/>
</dbReference>
<evidence type="ECO:0000259" key="1">
    <source>
        <dbReference type="PROSITE" id="PS50878"/>
    </source>
</evidence>
<proteinExistence type="predicted"/>
<accession>A0ABN9LJ69</accession>
<gene>
    <name evidence="2" type="ORF">RIMI_LOCUS9339988</name>
</gene>
<organism evidence="2 3">
    <name type="scientific">Ranitomeya imitator</name>
    <name type="common">mimic poison frog</name>
    <dbReference type="NCBI Taxonomy" id="111125"/>
    <lineage>
        <taxon>Eukaryota</taxon>
        <taxon>Metazoa</taxon>
        <taxon>Chordata</taxon>
        <taxon>Craniata</taxon>
        <taxon>Vertebrata</taxon>
        <taxon>Euteleostomi</taxon>
        <taxon>Amphibia</taxon>
        <taxon>Batrachia</taxon>
        <taxon>Anura</taxon>
        <taxon>Neobatrachia</taxon>
        <taxon>Hyloidea</taxon>
        <taxon>Dendrobatidae</taxon>
        <taxon>Dendrobatinae</taxon>
        <taxon>Ranitomeya</taxon>
    </lineage>
</organism>
<name>A0ABN9LJ69_9NEOB</name>
<protein>
    <recommendedName>
        <fullName evidence="1">Reverse transcriptase domain-containing protein</fullName>
    </recommendedName>
</protein>
<evidence type="ECO:0000313" key="3">
    <source>
        <dbReference type="Proteomes" id="UP001176940"/>
    </source>
</evidence>
<comment type="caution">
    <text evidence="2">The sequence shown here is derived from an EMBL/GenBank/DDBJ whole genome shotgun (WGS) entry which is preliminary data.</text>
</comment>
<dbReference type="EMBL" id="CAUEEQ010019276">
    <property type="protein sequence ID" value="CAJ0941773.1"/>
    <property type="molecule type" value="Genomic_DNA"/>
</dbReference>
<dbReference type="Proteomes" id="UP001176940">
    <property type="component" value="Unassembled WGS sequence"/>
</dbReference>
<evidence type="ECO:0000313" key="2">
    <source>
        <dbReference type="EMBL" id="CAJ0941773.1"/>
    </source>
</evidence>
<sequence length="771" mass="87195">MLKPSVKPESDPAESQVPFPAYYTTLHGDKEEGADESAGSFIRDSGQYSYHFLQSSFHVAPRPPHHNRGATVIMDRSLYSDEILRQLADYNTYRVISRDPTFEIHRKIQSVLNTYVDKGTIDQKTAKFLSNPHPITPVFYVLPKIHKSLTNPPGRPIVASTDSILSPLSIFLEKILTPLVKTTRSFLLDTGHFLDVIRHLHTISPDSLLVTMDVNSLYTSVSHEKGIAASKSLLEASNMSTNSIQLCLDLLRLVLYENFLYEDTYYIQQQGTAMGSNVAPAYANAFMNAFELGFVYTDDRFKHHVNCYHRYIDDIFFVWTGPLESLLAFHQSLNGIYPKLQFTMHYDTKQISFLDTLVCKDNQGHLSTDLYSKPTDCNSLLHYLSSHPKTTHISSLHNADDAAALYKTTIAVALESAAPLTHTKARKINRQPWHTSLTKELRAAERRWKRSNSNEHFIAFKQSLTTFKTTLSTAKQTYFSSLASSLSHNPKQLFNTFNSLFHPPAPPPSPLISAEDFASFFKQKIENSFGQQPPEPFLPTSQASTSKTNFSTITEDRLSTLLSRSHLTTCALDPIPSHFIPNLTTVFIPTLSHLFNLSLTIGVFPSSFKHASITPILKKPFLDPSSVSSYRPISFLPYASKLLEQHVYLELFSHLSSSSLFNRLQSGFWSHHSTETALTKVTNDFLTAKSKRHYSILLLLDLSAAFDTRQHILQRFTVYSPASTLCQSLHWLSIAQRLQYKTLTMTYKAIHNLSPPYICDLVSQYLTTRNL</sequence>
<dbReference type="PANTHER" id="PTHR21301">
    <property type="entry name" value="REVERSE TRANSCRIPTASE"/>
    <property type="match status" value="1"/>
</dbReference>
<dbReference type="InterPro" id="IPR000477">
    <property type="entry name" value="RT_dom"/>
</dbReference>
<feature type="domain" description="Reverse transcriptase" evidence="1">
    <location>
        <begin position="123"/>
        <end position="370"/>
    </location>
</feature>